<organism evidence="12 13">
    <name type="scientific">Campylobacter suis</name>
    <dbReference type="NCBI Taxonomy" id="2790657"/>
    <lineage>
        <taxon>Bacteria</taxon>
        <taxon>Pseudomonadati</taxon>
        <taxon>Campylobacterota</taxon>
        <taxon>Epsilonproteobacteria</taxon>
        <taxon>Campylobacterales</taxon>
        <taxon>Campylobacteraceae</taxon>
        <taxon>Campylobacter</taxon>
    </lineage>
</organism>
<feature type="region of interest" description="Disordered" evidence="11">
    <location>
        <begin position="50"/>
        <end position="71"/>
    </location>
</feature>
<evidence type="ECO:0000313" key="12">
    <source>
        <dbReference type="EMBL" id="CAD7286635.1"/>
    </source>
</evidence>
<evidence type="ECO:0000256" key="8">
    <source>
        <dbReference type="ARBA" id="ARBA00022989"/>
    </source>
</evidence>
<dbReference type="EMBL" id="CAJHOE010000001">
    <property type="protein sequence ID" value="CAD7286635.1"/>
    <property type="molecule type" value="Genomic_DNA"/>
</dbReference>
<keyword evidence="13" id="KW-1185">Reference proteome</keyword>
<comment type="subcellular location">
    <subcellularLocation>
        <location evidence="2">Cell membrane</location>
        <topology evidence="2">Single-pass membrane protein</topology>
    </subcellularLocation>
</comment>
<evidence type="ECO:0000313" key="13">
    <source>
        <dbReference type="Proteomes" id="UP000789359"/>
    </source>
</evidence>
<evidence type="ECO:0000256" key="1">
    <source>
        <dbReference type="ARBA" id="ARBA00002254"/>
    </source>
</evidence>
<evidence type="ECO:0000256" key="6">
    <source>
        <dbReference type="ARBA" id="ARBA00022692"/>
    </source>
</evidence>
<comment type="function">
    <text evidence="1 10">Controls the rotational direction of flagella during chemotaxis.</text>
</comment>
<evidence type="ECO:0000256" key="2">
    <source>
        <dbReference type="ARBA" id="ARBA00004162"/>
    </source>
</evidence>
<keyword evidence="4 10" id="KW-1003">Cell membrane</keyword>
<evidence type="ECO:0000256" key="9">
    <source>
        <dbReference type="ARBA" id="ARBA00023136"/>
    </source>
</evidence>
<evidence type="ECO:0000256" key="11">
    <source>
        <dbReference type="SAM" id="MobiDB-lite"/>
    </source>
</evidence>
<dbReference type="InterPro" id="IPR005503">
    <property type="entry name" value="FliL"/>
</dbReference>
<protein>
    <recommendedName>
        <fullName evidence="10">Flagellar protein FliL</fullName>
    </recommendedName>
</protein>
<name>A0ABM8Q1K2_9BACT</name>
<evidence type="ECO:0000256" key="5">
    <source>
        <dbReference type="ARBA" id="ARBA00022500"/>
    </source>
</evidence>
<comment type="similarity">
    <text evidence="3 10">Belongs to the FliL family.</text>
</comment>
<comment type="caution">
    <text evidence="12">The sequence shown here is derived from an EMBL/GenBank/DDBJ whole genome shotgun (WGS) entry which is preliminary data.</text>
</comment>
<keyword evidence="5 10" id="KW-0145">Chemotaxis</keyword>
<accession>A0ABM8Q1K2</accession>
<evidence type="ECO:0000256" key="3">
    <source>
        <dbReference type="ARBA" id="ARBA00008281"/>
    </source>
</evidence>
<evidence type="ECO:0000256" key="10">
    <source>
        <dbReference type="RuleBase" id="RU364125"/>
    </source>
</evidence>
<keyword evidence="6 10" id="KW-0812">Transmembrane</keyword>
<dbReference type="RefSeq" id="WP_230056247.1">
    <property type="nucleotide sequence ID" value="NZ_CAJHOE010000001.1"/>
</dbReference>
<feature type="transmembrane region" description="Helical" evidence="10">
    <location>
        <begin position="17"/>
        <end position="41"/>
    </location>
</feature>
<dbReference type="NCBIfam" id="NF006283">
    <property type="entry name" value="PRK08455.1"/>
    <property type="match status" value="1"/>
</dbReference>
<reference evidence="12 13" key="1">
    <citation type="submission" date="2020-11" db="EMBL/GenBank/DDBJ databases">
        <authorList>
            <person name="Peeters C."/>
        </authorList>
    </citation>
    <scope>NUCLEOTIDE SEQUENCE [LARGE SCALE GENOMIC DNA]</scope>
    <source>
        <strain evidence="12 13">LMG 8286</strain>
    </source>
</reference>
<gene>
    <name evidence="12" type="ORF">LMG8286_00461</name>
</gene>
<keyword evidence="8 10" id="KW-1133">Transmembrane helix</keyword>
<dbReference type="Pfam" id="PF03748">
    <property type="entry name" value="FliL"/>
    <property type="match status" value="1"/>
</dbReference>
<dbReference type="PANTHER" id="PTHR35091:SF2">
    <property type="entry name" value="FLAGELLAR PROTEIN FLIL"/>
    <property type="match status" value="1"/>
</dbReference>
<evidence type="ECO:0000256" key="4">
    <source>
        <dbReference type="ARBA" id="ARBA00022475"/>
    </source>
</evidence>
<dbReference type="Proteomes" id="UP000789359">
    <property type="component" value="Unassembled WGS sequence"/>
</dbReference>
<keyword evidence="7 10" id="KW-0283">Flagellar rotation</keyword>
<keyword evidence="9 10" id="KW-0472">Membrane</keyword>
<dbReference type="PANTHER" id="PTHR35091">
    <property type="entry name" value="FLAGELLAR PROTEIN FLIL"/>
    <property type="match status" value="1"/>
</dbReference>
<proteinExistence type="inferred from homology"/>
<evidence type="ECO:0000256" key="7">
    <source>
        <dbReference type="ARBA" id="ARBA00022779"/>
    </source>
</evidence>
<sequence length="178" mass="19738">MAEEVVEESKKKGGKSLLIIIIIAVLVLLLVVGGLIAFLLMGDDEVPPTDPAVQQAQPMATQKAPAAQPGKRSADFMNMGPVYPLDQFIVNLLSENGSRFLKTKIDLEQSIESMTPELDKKKALLRDIIIRTLSSKTYEEISTTKGKDRLKDEIVSRINEVLSDGYIKNLFFTDFVIQ</sequence>